<comment type="caution">
    <text evidence="2">The sequence shown here is derived from an EMBL/GenBank/DDBJ whole genome shotgun (WGS) entry which is preliminary data.</text>
</comment>
<reference evidence="2 3" key="1">
    <citation type="journal article" date="2017" name="Curr. Biol.">
        <title>Genome architecture and evolution of a unichromosomal asexual nematode.</title>
        <authorList>
            <person name="Fradin H."/>
            <person name="Zegar C."/>
            <person name="Gutwein M."/>
            <person name="Lucas J."/>
            <person name="Kovtun M."/>
            <person name="Corcoran D."/>
            <person name="Baugh L.R."/>
            <person name="Kiontke K."/>
            <person name="Gunsalus K."/>
            <person name="Fitch D.H."/>
            <person name="Piano F."/>
        </authorList>
    </citation>
    <scope>NUCLEOTIDE SEQUENCE [LARGE SCALE GENOMIC DNA]</scope>
    <source>
        <strain evidence="2">PF1309</strain>
    </source>
</reference>
<protein>
    <submittedName>
        <fullName evidence="2">Uncharacterized protein</fullName>
    </submittedName>
</protein>
<dbReference type="AlphaFoldDB" id="A0A2A2LKL5"/>
<sequence>MWRSPDDESLASRSIEGGERRRARSKWAEPRTFGSQENIIELIEMEYDYDDQEAPPQKRQNRRPPRMMSQESLSMYGLFIS</sequence>
<dbReference type="Proteomes" id="UP000218231">
    <property type="component" value="Unassembled WGS sequence"/>
</dbReference>
<keyword evidence="3" id="KW-1185">Reference proteome</keyword>
<feature type="region of interest" description="Disordered" evidence="1">
    <location>
        <begin position="1"/>
        <end position="29"/>
    </location>
</feature>
<accession>A0A2A2LKL5</accession>
<name>A0A2A2LKL5_9BILA</name>
<proteinExistence type="predicted"/>
<evidence type="ECO:0000313" key="3">
    <source>
        <dbReference type="Proteomes" id="UP000218231"/>
    </source>
</evidence>
<evidence type="ECO:0000313" key="2">
    <source>
        <dbReference type="EMBL" id="PAV86786.1"/>
    </source>
</evidence>
<dbReference type="EMBL" id="LIAE01006631">
    <property type="protein sequence ID" value="PAV86786.1"/>
    <property type="molecule type" value="Genomic_DNA"/>
</dbReference>
<evidence type="ECO:0000256" key="1">
    <source>
        <dbReference type="SAM" id="MobiDB-lite"/>
    </source>
</evidence>
<gene>
    <name evidence="2" type="ORF">WR25_23091</name>
</gene>
<feature type="region of interest" description="Disordered" evidence="1">
    <location>
        <begin position="48"/>
        <end position="81"/>
    </location>
</feature>
<organism evidence="2 3">
    <name type="scientific">Diploscapter pachys</name>
    <dbReference type="NCBI Taxonomy" id="2018661"/>
    <lineage>
        <taxon>Eukaryota</taxon>
        <taxon>Metazoa</taxon>
        <taxon>Ecdysozoa</taxon>
        <taxon>Nematoda</taxon>
        <taxon>Chromadorea</taxon>
        <taxon>Rhabditida</taxon>
        <taxon>Rhabditina</taxon>
        <taxon>Rhabditomorpha</taxon>
        <taxon>Rhabditoidea</taxon>
        <taxon>Rhabditidae</taxon>
        <taxon>Diploscapter</taxon>
    </lineage>
</organism>